<reference evidence="2" key="1">
    <citation type="submission" date="2020-01" db="EMBL/GenBank/DDBJ databases">
        <authorList>
            <person name="Rat A."/>
        </authorList>
    </citation>
    <scope>NUCLEOTIDE SEQUENCE</scope>
    <source>
        <strain evidence="2">LMG 28251</strain>
    </source>
</reference>
<proteinExistence type="predicted"/>
<comment type="caution">
    <text evidence="2">The sequence shown here is derived from an EMBL/GenBank/DDBJ whole genome shotgun (WGS) entry which is preliminary data.</text>
</comment>
<evidence type="ECO:0000313" key="3">
    <source>
        <dbReference type="Proteomes" id="UP001196068"/>
    </source>
</evidence>
<dbReference type="PANTHER" id="PTHR35564">
    <property type="match status" value="1"/>
</dbReference>
<dbReference type="EMBL" id="JAAEDH010000009">
    <property type="protein sequence ID" value="MBR0655404.1"/>
    <property type="molecule type" value="Genomic_DNA"/>
</dbReference>
<gene>
    <name evidence="2" type="primary">tssG</name>
    <name evidence="2" type="ORF">GXW79_09940</name>
</gene>
<name>A0AAF1K341_9PROT</name>
<dbReference type="RefSeq" id="WP_211874231.1">
    <property type="nucleotide sequence ID" value="NZ_JAAEDH010000009.1"/>
</dbReference>
<sequence>MSDETTGEPPAELATRAASLLDEAIDKTANVPRFGVLEGPERPVASETPAAALAGPVVDEGEPKPSPSLRILSPVGLLAREPTRFHPDEAAAIAARVTGKEARDLDFRSPVRLGAPGGAVVQAKPEDGQITLGTFGLIGPGGVLPRHHTATVAGEVRKRSRALNAFMDLLARRMAGAFTEAGAKYRPTRNPEPARLALAATIGLATPGLDGRMAMPLDALLYHSGNLASRSRSAERLRGMLEAETERAVEIEEFAGGWMRLPATEQTRMPLGRGAPQHCGLGTTAVLGAQVWDAQARFIIRIGPLTREEFEALLPGRPMFKRVTDLARLFVGLDTGFAVNLVLKADEVPQARLGGNTQLGWSSWPATAKPRTGHRRDAIFEPQEVT</sequence>
<dbReference type="NCBIfam" id="TIGR03347">
    <property type="entry name" value="VI_chp_1"/>
    <property type="match status" value="1"/>
</dbReference>
<dbReference type="PANTHER" id="PTHR35564:SF4">
    <property type="entry name" value="CYTOPLASMIC PROTEIN"/>
    <property type="match status" value="1"/>
</dbReference>
<dbReference type="Pfam" id="PF06996">
    <property type="entry name" value="T6SS_TssG"/>
    <property type="match status" value="1"/>
</dbReference>
<organism evidence="2 3">
    <name type="scientific">Plastoroseomonas arctica</name>
    <dbReference type="NCBI Taxonomy" id="1509237"/>
    <lineage>
        <taxon>Bacteria</taxon>
        <taxon>Pseudomonadati</taxon>
        <taxon>Pseudomonadota</taxon>
        <taxon>Alphaproteobacteria</taxon>
        <taxon>Acetobacterales</taxon>
        <taxon>Acetobacteraceae</taxon>
        <taxon>Plastoroseomonas</taxon>
    </lineage>
</organism>
<accession>A0AAF1K341</accession>
<feature type="region of interest" description="Disordered" evidence="1">
    <location>
        <begin position="40"/>
        <end position="68"/>
    </location>
</feature>
<dbReference type="AlphaFoldDB" id="A0AAF1K341"/>
<dbReference type="Proteomes" id="UP001196068">
    <property type="component" value="Unassembled WGS sequence"/>
</dbReference>
<feature type="region of interest" description="Disordered" evidence="1">
    <location>
        <begin position="364"/>
        <end position="386"/>
    </location>
</feature>
<protein>
    <submittedName>
        <fullName evidence="2">Type VI secretion system baseplate subunit TssG</fullName>
    </submittedName>
</protein>
<reference evidence="2" key="2">
    <citation type="journal article" date="2021" name="Syst. Appl. Microbiol.">
        <title>Roseomonas hellenica sp. nov., isolated from roots of wild-growing Alkanna tinctoria.</title>
        <authorList>
            <person name="Rat A."/>
            <person name="Naranjo H.D."/>
            <person name="Lebbe L."/>
            <person name="Cnockaert M."/>
            <person name="Krigas N."/>
            <person name="Grigoriadou K."/>
            <person name="Maloupa E."/>
            <person name="Willems A."/>
        </authorList>
    </citation>
    <scope>NUCLEOTIDE SEQUENCE</scope>
    <source>
        <strain evidence="2">LMG 28251</strain>
    </source>
</reference>
<evidence type="ECO:0000256" key="1">
    <source>
        <dbReference type="SAM" id="MobiDB-lite"/>
    </source>
</evidence>
<dbReference type="InterPro" id="IPR010732">
    <property type="entry name" value="T6SS_TssG-like"/>
</dbReference>
<keyword evidence="3" id="KW-1185">Reference proteome</keyword>
<evidence type="ECO:0000313" key="2">
    <source>
        <dbReference type="EMBL" id="MBR0655404.1"/>
    </source>
</evidence>